<organism evidence="15">
    <name type="scientific">Darwinula stevensoni</name>
    <dbReference type="NCBI Taxonomy" id="69355"/>
    <lineage>
        <taxon>Eukaryota</taxon>
        <taxon>Metazoa</taxon>
        <taxon>Ecdysozoa</taxon>
        <taxon>Arthropoda</taxon>
        <taxon>Crustacea</taxon>
        <taxon>Oligostraca</taxon>
        <taxon>Ostracoda</taxon>
        <taxon>Podocopa</taxon>
        <taxon>Podocopida</taxon>
        <taxon>Darwinulocopina</taxon>
        <taxon>Darwinuloidea</taxon>
        <taxon>Darwinulidae</taxon>
        <taxon>Darwinula</taxon>
    </lineage>
</organism>
<evidence type="ECO:0000259" key="14">
    <source>
        <dbReference type="PROSITE" id="PS51007"/>
    </source>
</evidence>
<dbReference type="OrthoDB" id="10441182at2759"/>
<evidence type="ECO:0000256" key="4">
    <source>
        <dbReference type="ARBA" id="ARBA00006488"/>
    </source>
</evidence>
<feature type="domain" description="Cytochrome c" evidence="14">
    <location>
        <begin position="89"/>
        <end position="163"/>
    </location>
</feature>
<evidence type="ECO:0000313" key="15">
    <source>
        <dbReference type="EMBL" id="CAD7255693.1"/>
    </source>
</evidence>
<evidence type="ECO:0000313" key="16">
    <source>
        <dbReference type="Proteomes" id="UP000677054"/>
    </source>
</evidence>
<evidence type="ECO:0000256" key="7">
    <source>
        <dbReference type="ARBA" id="ARBA00022723"/>
    </source>
</evidence>
<dbReference type="Gene3D" id="1.10.760.10">
    <property type="entry name" value="Cytochrome c-like domain"/>
    <property type="match status" value="2"/>
</dbReference>
<evidence type="ECO:0000256" key="5">
    <source>
        <dbReference type="ARBA" id="ARBA00022448"/>
    </source>
</evidence>
<dbReference type="EMBL" id="CAJPEV010047475">
    <property type="protein sequence ID" value="CAG0910385.1"/>
    <property type="molecule type" value="Genomic_DNA"/>
</dbReference>
<dbReference type="Pfam" id="PF00034">
    <property type="entry name" value="Cytochrom_C"/>
    <property type="match status" value="1"/>
</dbReference>
<dbReference type="Pfam" id="PF13442">
    <property type="entry name" value="Cytochrome_CBB3"/>
    <property type="match status" value="1"/>
</dbReference>
<evidence type="ECO:0000256" key="1">
    <source>
        <dbReference type="ARBA" id="ARBA00002347"/>
    </source>
</evidence>
<comment type="subcellular location">
    <subcellularLocation>
        <location evidence="3">Plastid</location>
        <location evidence="3">Chloroplast thylakoid lumen</location>
    </subcellularLocation>
</comment>
<dbReference type="GO" id="GO:0020037">
    <property type="term" value="F:heme binding"/>
    <property type="evidence" value="ECO:0007669"/>
    <property type="project" value="InterPro"/>
</dbReference>
<keyword evidence="7 13" id="KW-0479">Metal-binding</keyword>
<dbReference type="GO" id="GO:0009055">
    <property type="term" value="F:electron transfer activity"/>
    <property type="evidence" value="ECO:0007669"/>
    <property type="project" value="InterPro"/>
</dbReference>
<gene>
    <name evidence="15" type="ORF">DSTB1V02_LOCUS15438</name>
</gene>
<dbReference type="InterPro" id="IPR036909">
    <property type="entry name" value="Cyt_c-like_dom_sf"/>
</dbReference>
<dbReference type="PANTHER" id="PTHR33751">
    <property type="entry name" value="CBB3-TYPE CYTOCHROME C OXIDASE SUBUNIT FIXP"/>
    <property type="match status" value="1"/>
</dbReference>
<proteinExistence type="inferred from homology"/>
<dbReference type="AlphaFoldDB" id="A0A7R9AL53"/>
<evidence type="ECO:0000256" key="2">
    <source>
        <dbReference type="ARBA" id="ARBA00002555"/>
    </source>
</evidence>
<dbReference type="PROSITE" id="PS51007">
    <property type="entry name" value="CYTC"/>
    <property type="match status" value="2"/>
</dbReference>
<evidence type="ECO:0000256" key="12">
    <source>
        <dbReference type="ARBA" id="ARBA00033211"/>
    </source>
</evidence>
<dbReference type="InterPro" id="IPR009056">
    <property type="entry name" value="Cyt_c-like_dom"/>
</dbReference>
<evidence type="ECO:0000256" key="6">
    <source>
        <dbReference type="ARBA" id="ARBA00022617"/>
    </source>
</evidence>
<dbReference type="SUPFAM" id="SSF46626">
    <property type="entry name" value="Cytochrome c"/>
    <property type="match status" value="2"/>
</dbReference>
<dbReference type="InterPro" id="IPR050597">
    <property type="entry name" value="Cytochrome_c_Oxidase_Subunit"/>
</dbReference>
<keyword evidence="16" id="KW-1185">Reference proteome</keyword>
<accession>A0A7R9AL53</accession>
<dbReference type="EMBL" id="LR946993">
    <property type="protein sequence ID" value="CAD7255693.1"/>
    <property type="molecule type" value="Genomic_DNA"/>
</dbReference>
<feature type="non-terminal residue" evidence="15">
    <location>
        <position position="163"/>
    </location>
</feature>
<comment type="function">
    <text evidence="2">Electron carrier protein. The oxidized form of the cytochrome c heme group can accept an electron from the heme group of the cytochrome c1 subunit of cytochrome reductase. Cytochrome c then transfers this electron to the cytochrome oxidase complex, the final protein carrier in the mitochondrial electron-transport chain.</text>
</comment>
<keyword evidence="5" id="KW-0813">Transport</keyword>
<feature type="non-terminal residue" evidence="15">
    <location>
        <position position="1"/>
    </location>
</feature>
<keyword evidence="8" id="KW-0249">Electron transport</keyword>
<evidence type="ECO:0000256" key="10">
    <source>
        <dbReference type="ARBA" id="ARBA00030448"/>
    </source>
</evidence>
<dbReference type="InterPro" id="IPR008168">
    <property type="entry name" value="Cyt_C_IC"/>
</dbReference>
<protein>
    <recommendedName>
        <fullName evidence="12">Cytochrome c-553</fullName>
    </recommendedName>
    <alternativeName>
        <fullName evidence="11">Cytochrome c553</fullName>
    </alternativeName>
    <alternativeName>
        <fullName evidence="10">Soluble cytochrome f</fullName>
    </alternativeName>
</protein>
<name>A0A7R9AL53_9CRUS</name>
<evidence type="ECO:0000256" key="11">
    <source>
        <dbReference type="ARBA" id="ARBA00031247"/>
    </source>
</evidence>
<reference evidence="15" key="1">
    <citation type="submission" date="2020-11" db="EMBL/GenBank/DDBJ databases">
        <authorList>
            <person name="Tran Van P."/>
        </authorList>
    </citation>
    <scope>NUCLEOTIDE SEQUENCE</scope>
</reference>
<dbReference type="Proteomes" id="UP000677054">
    <property type="component" value="Unassembled WGS sequence"/>
</dbReference>
<keyword evidence="9 13" id="KW-0408">Iron</keyword>
<keyword evidence="6 13" id="KW-0349">Heme</keyword>
<dbReference type="InterPro" id="IPR004678">
    <property type="entry name" value="Cyt_c_oxidase_cbb3_su3"/>
</dbReference>
<comment type="function">
    <text evidence="1">Functions as an electron carrier between membrane-bound cytochrome b6-f and photosystem I in oxygenic photosynthesis.</text>
</comment>
<evidence type="ECO:0000256" key="13">
    <source>
        <dbReference type="PROSITE-ProRule" id="PRU00433"/>
    </source>
</evidence>
<dbReference type="PRINTS" id="PR00605">
    <property type="entry name" value="CYTCHROMECIC"/>
</dbReference>
<comment type="similarity">
    <text evidence="4">Belongs to the cytochrome c family.</text>
</comment>
<dbReference type="NCBIfam" id="TIGR00782">
    <property type="entry name" value="ccoP"/>
    <property type="match status" value="1"/>
</dbReference>
<dbReference type="PANTHER" id="PTHR33751:SF1">
    <property type="entry name" value="CBB3-TYPE CYTOCHROME C OXIDASE SUBUNIT FIXP"/>
    <property type="match status" value="1"/>
</dbReference>
<sequence length="163" mass="16942">AAFKVNCVQCHGSGAAGSAGYPNLNDDDWLWGGDINAIYATLQHGIRYATDAETRVSEMPSFAEILKPEEIDAVANYVVTLSGGEADAAKATAGKDVFVNNCAACHGEDGKGLRDFGGPNLTDGIHLYGAGVQAVTNQTKAPKNGVMPGWSARLGDTTVKQLA</sequence>
<dbReference type="GO" id="GO:0005506">
    <property type="term" value="F:iron ion binding"/>
    <property type="evidence" value="ECO:0007669"/>
    <property type="project" value="InterPro"/>
</dbReference>
<evidence type="ECO:0000256" key="8">
    <source>
        <dbReference type="ARBA" id="ARBA00022982"/>
    </source>
</evidence>
<evidence type="ECO:0000256" key="3">
    <source>
        <dbReference type="ARBA" id="ARBA00004456"/>
    </source>
</evidence>
<feature type="domain" description="Cytochrome c" evidence="14">
    <location>
        <begin position="1"/>
        <end position="82"/>
    </location>
</feature>
<evidence type="ECO:0000256" key="9">
    <source>
        <dbReference type="ARBA" id="ARBA00023004"/>
    </source>
</evidence>